<protein>
    <submittedName>
        <fullName evidence="1">Uncharacterized protein</fullName>
    </submittedName>
</protein>
<dbReference type="AlphaFoldDB" id="A0A0A9A5N6"/>
<reference evidence="1" key="1">
    <citation type="submission" date="2014-09" db="EMBL/GenBank/DDBJ databases">
        <authorList>
            <person name="Magalhaes I.L.F."/>
            <person name="Oliveira U."/>
            <person name="Santos F.R."/>
            <person name="Vidigal T.H.D.A."/>
            <person name="Brescovit A.D."/>
            <person name="Santos A.J."/>
        </authorList>
    </citation>
    <scope>NUCLEOTIDE SEQUENCE</scope>
    <source>
        <tissue evidence="1">Shoot tissue taken approximately 20 cm above the soil surface</tissue>
    </source>
</reference>
<proteinExistence type="predicted"/>
<sequence>MPGCGGAAGGLASAGEEGDLVDATEPLFSRRGIARAGCRAGADELAYVVGIAEC</sequence>
<organism evidence="1">
    <name type="scientific">Arundo donax</name>
    <name type="common">Giant reed</name>
    <name type="synonym">Donax arundinaceus</name>
    <dbReference type="NCBI Taxonomy" id="35708"/>
    <lineage>
        <taxon>Eukaryota</taxon>
        <taxon>Viridiplantae</taxon>
        <taxon>Streptophyta</taxon>
        <taxon>Embryophyta</taxon>
        <taxon>Tracheophyta</taxon>
        <taxon>Spermatophyta</taxon>
        <taxon>Magnoliopsida</taxon>
        <taxon>Liliopsida</taxon>
        <taxon>Poales</taxon>
        <taxon>Poaceae</taxon>
        <taxon>PACMAD clade</taxon>
        <taxon>Arundinoideae</taxon>
        <taxon>Arundineae</taxon>
        <taxon>Arundo</taxon>
    </lineage>
</organism>
<reference evidence="1" key="2">
    <citation type="journal article" date="2015" name="Data Brief">
        <title>Shoot transcriptome of the giant reed, Arundo donax.</title>
        <authorList>
            <person name="Barrero R.A."/>
            <person name="Guerrero F.D."/>
            <person name="Moolhuijzen P."/>
            <person name="Goolsby J.A."/>
            <person name="Tidwell J."/>
            <person name="Bellgard S.E."/>
            <person name="Bellgard M.I."/>
        </authorList>
    </citation>
    <scope>NUCLEOTIDE SEQUENCE</scope>
    <source>
        <tissue evidence="1">Shoot tissue taken approximately 20 cm above the soil surface</tissue>
    </source>
</reference>
<accession>A0A0A9A5N6</accession>
<evidence type="ECO:0000313" key="1">
    <source>
        <dbReference type="EMBL" id="JAD45228.1"/>
    </source>
</evidence>
<dbReference type="EMBL" id="GBRH01252667">
    <property type="protein sequence ID" value="JAD45228.1"/>
    <property type="molecule type" value="Transcribed_RNA"/>
</dbReference>
<name>A0A0A9A5N6_ARUDO</name>